<dbReference type="Proteomes" id="UP000184052">
    <property type="component" value="Unassembled WGS sequence"/>
</dbReference>
<protein>
    <submittedName>
        <fullName evidence="4">NAD(P)-dependent dehydrogenase, short-chain alcohol dehydrogenase family</fullName>
    </submittedName>
</protein>
<accession>A0A1M6IY17</accession>
<dbReference type="Pfam" id="PF00106">
    <property type="entry name" value="adh_short"/>
    <property type="match status" value="1"/>
</dbReference>
<name>A0A1M6IY17_9FIRM</name>
<dbReference type="PRINTS" id="PR00081">
    <property type="entry name" value="GDHRDH"/>
</dbReference>
<dbReference type="AlphaFoldDB" id="A0A1M6IY17"/>
<evidence type="ECO:0000256" key="3">
    <source>
        <dbReference type="RuleBase" id="RU000363"/>
    </source>
</evidence>
<dbReference type="STRING" id="1121476.SAMN02745751_02451"/>
<dbReference type="GO" id="GO:0016616">
    <property type="term" value="F:oxidoreductase activity, acting on the CH-OH group of donors, NAD or NADP as acceptor"/>
    <property type="evidence" value="ECO:0007669"/>
    <property type="project" value="TreeGrafter"/>
</dbReference>
<dbReference type="InterPro" id="IPR036291">
    <property type="entry name" value="NAD(P)-bd_dom_sf"/>
</dbReference>
<organism evidence="4 5">
    <name type="scientific">Dethiosulfatibacter aminovorans DSM 17477</name>
    <dbReference type="NCBI Taxonomy" id="1121476"/>
    <lineage>
        <taxon>Bacteria</taxon>
        <taxon>Bacillati</taxon>
        <taxon>Bacillota</taxon>
        <taxon>Tissierellia</taxon>
        <taxon>Dethiosulfatibacter</taxon>
    </lineage>
</organism>
<dbReference type="InterPro" id="IPR002347">
    <property type="entry name" value="SDR_fam"/>
</dbReference>
<dbReference type="OrthoDB" id="9803333at2"/>
<evidence type="ECO:0000313" key="5">
    <source>
        <dbReference type="Proteomes" id="UP000184052"/>
    </source>
</evidence>
<dbReference type="EMBL" id="FQZL01000019">
    <property type="protein sequence ID" value="SHJ39331.1"/>
    <property type="molecule type" value="Genomic_DNA"/>
</dbReference>
<dbReference type="PRINTS" id="PR00080">
    <property type="entry name" value="SDRFAMILY"/>
</dbReference>
<dbReference type="CDD" id="cd05347">
    <property type="entry name" value="Ga5DH-like_SDR_c"/>
    <property type="match status" value="1"/>
</dbReference>
<dbReference type="Gene3D" id="3.40.50.720">
    <property type="entry name" value="NAD(P)-binding Rossmann-like Domain"/>
    <property type="match status" value="1"/>
</dbReference>
<proteinExistence type="inferred from homology"/>
<dbReference type="PROSITE" id="PS00061">
    <property type="entry name" value="ADH_SHORT"/>
    <property type="match status" value="1"/>
</dbReference>
<dbReference type="PANTHER" id="PTHR42760">
    <property type="entry name" value="SHORT-CHAIN DEHYDROGENASES/REDUCTASES FAMILY MEMBER"/>
    <property type="match status" value="1"/>
</dbReference>
<comment type="similarity">
    <text evidence="1 3">Belongs to the short-chain dehydrogenases/reductases (SDR) family.</text>
</comment>
<keyword evidence="5" id="KW-1185">Reference proteome</keyword>
<evidence type="ECO:0000256" key="2">
    <source>
        <dbReference type="ARBA" id="ARBA00023002"/>
    </source>
</evidence>
<dbReference type="GO" id="GO:0008206">
    <property type="term" value="P:bile acid metabolic process"/>
    <property type="evidence" value="ECO:0007669"/>
    <property type="project" value="UniProtKB-ARBA"/>
</dbReference>
<dbReference type="InterPro" id="IPR020904">
    <property type="entry name" value="Sc_DH/Rdtase_CS"/>
</dbReference>
<dbReference type="PANTHER" id="PTHR42760:SF5">
    <property type="entry name" value="2-DEHYDRO-3-DEOXY-D-GLUCONATE 5-DEHYDROGENASE"/>
    <property type="match status" value="1"/>
</dbReference>
<dbReference type="SUPFAM" id="SSF51735">
    <property type="entry name" value="NAD(P)-binding Rossmann-fold domains"/>
    <property type="match status" value="1"/>
</dbReference>
<reference evidence="4 5" key="1">
    <citation type="submission" date="2016-11" db="EMBL/GenBank/DDBJ databases">
        <authorList>
            <person name="Jaros S."/>
            <person name="Januszkiewicz K."/>
            <person name="Wedrychowicz H."/>
        </authorList>
    </citation>
    <scope>NUCLEOTIDE SEQUENCE [LARGE SCALE GENOMIC DNA]</scope>
    <source>
        <strain evidence="4 5">DSM 17477</strain>
    </source>
</reference>
<evidence type="ECO:0000313" key="4">
    <source>
        <dbReference type="EMBL" id="SHJ39331.1"/>
    </source>
</evidence>
<gene>
    <name evidence="4" type="ORF">SAMN02745751_02451</name>
</gene>
<keyword evidence="2" id="KW-0560">Oxidoreductase</keyword>
<sequence>MNITDFQMDFFSLKGKNALVTGGNTGLGQAFSLALAKAGANIFVPSIMDDDGKTKELIENEGCKYVFMNKDITKKGSAKEIVEKCVEELGSIDILVNCAGICICDDVLEFGREDWDPMIAINLTAAFELSYEAAKFMVPQKSGKIINICSMFSFLGCQLSPAYAATKHGIAGFTKAYCDELAQHNIQINGIAPGYYATAITEETRSIPERNKKVLDHIPANRWGETMDLMGATVFLASRASDYVNGHILAVDGGYLVR</sequence>
<dbReference type="FunFam" id="3.40.50.720:FF:000084">
    <property type="entry name" value="Short-chain dehydrogenase reductase"/>
    <property type="match status" value="1"/>
</dbReference>
<evidence type="ECO:0000256" key="1">
    <source>
        <dbReference type="ARBA" id="ARBA00006484"/>
    </source>
</evidence>